<dbReference type="InterPro" id="IPR036024">
    <property type="entry name" value="Somatomedin_B-like_dom_sf"/>
</dbReference>
<dbReference type="InterPro" id="IPR001212">
    <property type="entry name" value="Somatomedin_B_dom"/>
</dbReference>
<keyword evidence="6" id="KW-1185">Reference proteome</keyword>
<keyword evidence="3" id="KW-0325">Glycoprotein</keyword>
<evidence type="ECO:0000256" key="1">
    <source>
        <dbReference type="ARBA" id="ARBA00022729"/>
    </source>
</evidence>
<evidence type="ECO:0000313" key="6">
    <source>
        <dbReference type="Proteomes" id="UP001152622"/>
    </source>
</evidence>
<dbReference type="InterPro" id="IPR056801">
    <property type="entry name" value="SBSPON_C"/>
</dbReference>
<dbReference type="EMBL" id="JAINUF010000003">
    <property type="protein sequence ID" value="KAJ8370503.1"/>
    <property type="molecule type" value="Genomic_DNA"/>
</dbReference>
<dbReference type="PROSITE" id="PS00524">
    <property type="entry name" value="SMB_1"/>
    <property type="match status" value="1"/>
</dbReference>
<sequence>MSAACTGQHEFKEGKALRFLVTDMALPRSRCAWFLGLVELSLLVGRSMGGCQDLGLCCSGRDSSCVSKGWKSDRSYGTCYCDQACTSALDCCHDYQHACPAEPCVVSEWSQWSGCAEPCRVAVRMRRREVLQEARNGGKPCPSVQEFAGCAEYRDQHRQCRNSLVPALITTGGYGNARKKRDISSSSDVAGYCVEFQLTSLTAGCLRSSQPHTQWMQYLREGHRVCVECQPPALAVGHQHCSGDGEDDEEDRKLSLQWQAVGNPKCRGGWRRVRRLDSCSCPTVHSFLFI</sequence>
<dbReference type="SMART" id="SM00209">
    <property type="entry name" value="TSP1"/>
    <property type="match status" value="1"/>
</dbReference>
<dbReference type="SUPFAM" id="SSF82895">
    <property type="entry name" value="TSP-1 type 1 repeat"/>
    <property type="match status" value="1"/>
</dbReference>
<dbReference type="PANTHER" id="PTHR20920">
    <property type="entry name" value="RPE-SPONDIN"/>
    <property type="match status" value="1"/>
</dbReference>
<reference evidence="5" key="1">
    <citation type="journal article" date="2023" name="Science">
        <title>Genome structures resolve the early diversification of teleost fishes.</title>
        <authorList>
            <person name="Parey E."/>
            <person name="Louis A."/>
            <person name="Montfort J."/>
            <person name="Bouchez O."/>
            <person name="Roques C."/>
            <person name="Iampietro C."/>
            <person name="Lluch J."/>
            <person name="Castinel A."/>
            <person name="Donnadieu C."/>
            <person name="Desvignes T."/>
            <person name="Floi Bucao C."/>
            <person name="Jouanno E."/>
            <person name="Wen M."/>
            <person name="Mejri S."/>
            <person name="Dirks R."/>
            <person name="Jansen H."/>
            <person name="Henkel C."/>
            <person name="Chen W.J."/>
            <person name="Zahm M."/>
            <person name="Cabau C."/>
            <person name="Klopp C."/>
            <person name="Thompson A.W."/>
            <person name="Robinson-Rechavi M."/>
            <person name="Braasch I."/>
            <person name="Lecointre G."/>
            <person name="Bobe J."/>
            <person name="Postlethwait J.H."/>
            <person name="Berthelot C."/>
            <person name="Roest Crollius H."/>
            <person name="Guiguen Y."/>
        </authorList>
    </citation>
    <scope>NUCLEOTIDE SEQUENCE</scope>
    <source>
        <strain evidence="5">WJC10195</strain>
    </source>
</reference>
<keyword evidence="2" id="KW-1015">Disulfide bond</keyword>
<name>A0A9Q1J7V6_SYNKA</name>
<protein>
    <recommendedName>
        <fullName evidence="4">SMB domain-containing protein</fullName>
    </recommendedName>
</protein>
<dbReference type="Pfam" id="PF19028">
    <property type="entry name" value="TSP1_spondin"/>
    <property type="match status" value="1"/>
</dbReference>
<dbReference type="PROSITE" id="PS50092">
    <property type="entry name" value="TSP1"/>
    <property type="match status" value="1"/>
</dbReference>
<dbReference type="Gene3D" id="2.20.100.10">
    <property type="entry name" value="Thrombospondin type-1 (TSP1) repeat"/>
    <property type="match status" value="1"/>
</dbReference>
<accession>A0A9Q1J7V6</accession>
<comment type="caution">
    <text evidence="5">The sequence shown here is derived from an EMBL/GenBank/DDBJ whole genome shotgun (WGS) entry which is preliminary data.</text>
</comment>
<proteinExistence type="predicted"/>
<dbReference type="PANTHER" id="PTHR20920:SF4">
    <property type="entry name" value="SMB DOMAIN-CONTAINING PROTEIN"/>
    <property type="match status" value="1"/>
</dbReference>
<dbReference type="Pfam" id="PF25031">
    <property type="entry name" value="SBSPON_C"/>
    <property type="match status" value="1"/>
</dbReference>
<organism evidence="5 6">
    <name type="scientific">Synaphobranchus kaupii</name>
    <name type="common">Kaup's arrowtooth eel</name>
    <dbReference type="NCBI Taxonomy" id="118154"/>
    <lineage>
        <taxon>Eukaryota</taxon>
        <taxon>Metazoa</taxon>
        <taxon>Chordata</taxon>
        <taxon>Craniata</taxon>
        <taxon>Vertebrata</taxon>
        <taxon>Euteleostomi</taxon>
        <taxon>Actinopterygii</taxon>
        <taxon>Neopterygii</taxon>
        <taxon>Teleostei</taxon>
        <taxon>Anguilliformes</taxon>
        <taxon>Synaphobranchidae</taxon>
        <taxon>Synaphobranchus</taxon>
    </lineage>
</organism>
<dbReference type="InterPro" id="IPR044004">
    <property type="entry name" value="TSP1_spondin_dom"/>
</dbReference>
<evidence type="ECO:0000259" key="4">
    <source>
        <dbReference type="PROSITE" id="PS50958"/>
    </source>
</evidence>
<evidence type="ECO:0000256" key="3">
    <source>
        <dbReference type="ARBA" id="ARBA00023180"/>
    </source>
</evidence>
<keyword evidence="1" id="KW-0732">Signal</keyword>
<evidence type="ECO:0000313" key="5">
    <source>
        <dbReference type="EMBL" id="KAJ8370503.1"/>
    </source>
</evidence>
<dbReference type="AlphaFoldDB" id="A0A9Q1J7V6"/>
<dbReference type="PROSITE" id="PS50958">
    <property type="entry name" value="SMB_2"/>
    <property type="match status" value="1"/>
</dbReference>
<evidence type="ECO:0000256" key="2">
    <source>
        <dbReference type="ARBA" id="ARBA00023157"/>
    </source>
</evidence>
<dbReference type="Proteomes" id="UP001152622">
    <property type="component" value="Chromosome 3"/>
</dbReference>
<dbReference type="InterPro" id="IPR000884">
    <property type="entry name" value="TSP1_rpt"/>
</dbReference>
<dbReference type="InterPro" id="IPR039942">
    <property type="entry name" value="SBSPO"/>
</dbReference>
<dbReference type="FunFam" id="2.20.100.10:FF:000019">
    <property type="entry name" value="Thrombospondin type 1 domain containing 7A"/>
    <property type="match status" value="1"/>
</dbReference>
<dbReference type="InterPro" id="IPR036383">
    <property type="entry name" value="TSP1_rpt_sf"/>
</dbReference>
<feature type="domain" description="SMB" evidence="4">
    <location>
        <begin position="53"/>
        <end position="104"/>
    </location>
</feature>
<dbReference type="OrthoDB" id="98591at2759"/>
<dbReference type="SUPFAM" id="SSF90188">
    <property type="entry name" value="Somatomedin B domain"/>
    <property type="match status" value="1"/>
</dbReference>
<gene>
    <name evidence="5" type="ORF">SKAU_G00105310</name>
</gene>